<proteinExistence type="predicted"/>
<dbReference type="InterPro" id="IPR000477">
    <property type="entry name" value="RT_dom"/>
</dbReference>
<evidence type="ECO:0000313" key="3">
    <source>
        <dbReference type="Proteomes" id="UP000275846"/>
    </source>
</evidence>
<dbReference type="WBParaSite" id="SSLN_0001440601-mRNA-1">
    <property type="protein sequence ID" value="SSLN_0001440601-mRNA-1"/>
    <property type="gene ID" value="SSLN_0001440601"/>
</dbReference>
<dbReference type="EMBL" id="UYSU01038448">
    <property type="protein sequence ID" value="VDM00260.1"/>
    <property type="molecule type" value="Genomic_DNA"/>
</dbReference>
<accession>A0A183TBM6</accession>
<dbReference type="PROSITE" id="PS50878">
    <property type="entry name" value="RT_POL"/>
    <property type="match status" value="1"/>
</dbReference>
<evidence type="ECO:0000313" key="2">
    <source>
        <dbReference type="EMBL" id="VDM00260.1"/>
    </source>
</evidence>
<reference evidence="4" key="1">
    <citation type="submission" date="2016-06" db="UniProtKB">
        <authorList>
            <consortium name="WormBaseParasite"/>
        </authorList>
    </citation>
    <scope>IDENTIFICATION</scope>
</reference>
<gene>
    <name evidence="2" type="ORF">SSLN_LOCUS13874</name>
</gene>
<dbReference type="InterPro" id="IPR036691">
    <property type="entry name" value="Endo/exonu/phosph_ase_sf"/>
</dbReference>
<dbReference type="Pfam" id="PF00078">
    <property type="entry name" value="RVT_1"/>
    <property type="match status" value="1"/>
</dbReference>
<evidence type="ECO:0000313" key="4">
    <source>
        <dbReference type="WBParaSite" id="SSLN_0001440601-mRNA-1"/>
    </source>
</evidence>
<dbReference type="PANTHER" id="PTHR47027">
    <property type="entry name" value="REVERSE TRANSCRIPTASE DOMAIN-CONTAINING PROTEIN"/>
    <property type="match status" value="1"/>
</dbReference>
<organism evidence="4">
    <name type="scientific">Schistocephalus solidus</name>
    <name type="common">Tapeworm</name>
    <dbReference type="NCBI Taxonomy" id="70667"/>
    <lineage>
        <taxon>Eukaryota</taxon>
        <taxon>Metazoa</taxon>
        <taxon>Spiralia</taxon>
        <taxon>Lophotrochozoa</taxon>
        <taxon>Platyhelminthes</taxon>
        <taxon>Cestoda</taxon>
        <taxon>Eucestoda</taxon>
        <taxon>Diphyllobothriidea</taxon>
        <taxon>Diphyllobothriidae</taxon>
        <taxon>Schistocephalus</taxon>
    </lineage>
</organism>
<dbReference type="OrthoDB" id="6309524at2759"/>
<dbReference type="Gene3D" id="3.60.10.10">
    <property type="entry name" value="Endonuclease/exonuclease/phosphatase"/>
    <property type="match status" value="1"/>
</dbReference>
<dbReference type="SUPFAM" id="SSF56219">
    <property type="entry name" value="DNase I-like"/>
    <property type="match status" value="1"/>
</dbReference>
<dbReference type="AlphaFoldDB" id="A0A183TBM6"/>
<protein>
    <submittedName>
        <fullName evidence="4">Reverse transcriptase domain-containing protein</fullName>
    </submittedName>
</protein>
<name>A0A183TBM6_SCHSO</name>
<sequence>MYGQITDIPMGSSQAGLIAEMVLQRIKHLAFTKYQAKFWARGGECSCGHLSHLWLLKVGFFPAATTQTTVTTGGLNQVRVSGVVLPTHLVYLTPELSTSPPLKKSCGGSESNPERRTALVARKLARYKVDIAALSETGFSEQGQLEEVGAGHTFFWSGRPKAARRNASVAFAIRNDIDKFYENLNALLATVLKVAQLIVLDDFKARVGTNHTATQRVLGPHGLGSCNDNGLLLLRTCAEHRLFLTNTFFRLPTREKVTWMHPRSRRLHLLYYVLVRRRDRQDVLIIKAIRDADGWTDHRLVISQTRLRLKPRRRPQHKSQSLIRCAEHFKSVLNCASAISEAAIDWFPQVDTNNDLDLSLSLPETIRAMQQISSGKSPDSDAIPPKVYKYDGPRLMAELTTLFQEMRTHLSTTFVDLTKAFETLNRDGLWKVMPKVGCPERFMHMVRQLHEGMTARDTDNGTVSEAFAVTNGVKQGCVLAPTLFSLMFSAMLMDAYRNEQPGIRIAYRTDRHLLNSRCMQAPTRVFTTTVYDLLFADDCALNTVTEEDIQRSMDLFAEG</sequence>
<evidence type="ECO:0000259" key="1">
    <source>
        <dbReference type="PROSITE" id="PS50878"/>
    </source>
</evidence>
<keyword evidence="3" id="KW-1185">Reference proteome</keyword>
<dbReference type="PANTHER" id="PTHR47027:SF26">
    <property type="entry name" value="REVERSE TRANSCRIPTASE DOMAIN-CONTAINING PROTEIN"/>
    <property type="match status" value="1"/>
</dbReference>
<reference evidence="2 3" key="2">
    <citation type="submission" date="2018-11" db="EMBL/GenBank/DDBJ databases">
        <authorList>
            <consortium name="Pathogen Informatics"/>
        </authorList>
    </citation>
    <scope>NUCLEOTIDE SEQUENCE [LARGE SCALE GENOMIC DNA]</scope>
    <source>
        <strain evidence="2 3">NST_G2</strain>
    </source>
</reference>
<dbReference type="Proteomes" id="UP000275846">
    <property type="component" value="Unassembled WGS sequence"/>
</dbReference>
<feature type="domain" description="Reverse transcriptase" evidence="1">
    <location>
        <begin position="328"/>
        <end position="559"/>
    </location>
</feature>